<name>A0ABZ1C8F9_9BACT</name>
<keyword evidence="2" id="KW-1185">Reference proteome</keyword>
<dbReference type="Proteomes" id="UP000738431">
    <property type="component" value="Chromosome"/>
</dbReference>
<evidence type="ECO:0000313" key="1">
    <source>
        <dbReference type="EMBL" id="WRQ87665.1"/>
    </source>
</evidence>
<organism evidence="1 2">
    <name type="scientific">Actomonas aquatica</name>
    <dbReference type="NCBI Taxonomy" id="2866162"/>
    <lineage>
        <taxon>Bacteria</taxon>
        <taxon>Pseudomonadati</taxon>
        <taxon>Verrucomicrobiota</taxon>
        <taxon>Opitutia</taxon>
        <taxon>Opitutales</taxon>
        <taxon>Opitutaceae</taxon>
        <taxon>Actomonas</taxon>
    </lineage>
</organism>
<proteinExistence type="predicted"/>
<dbReference type="InterPro" id="IPR011990">
    <property type="entry name" value="TPR-like_helical_dom_sf"/>
</dbReference>
<dbReference type="SUPFAM" id="SSF81901">
    <property type="entry name" value="HCP-like"/>
    <property type="match status" value="1"/>
</dbReference>
<dbReference type="Gene3D" id="1.25.40.10">
    <property type="entry name" value="Tetratricopeptide repeat domain"/>
    <property type="match status" value="2"/>
</dbReference>
<evidence type="ECO:0000313" key="2">
    <source>
        <dbReference type="Proteomes" id="UP000738431"/>
    </source>
</evidence>
<sequence>MSAPSFSRRMLRLGGLLVAFFITVPAVVVTAQDAPRKELSERVSTGISKMQELFDQKKWDEALAQVNSLLAGAKPESYDLTLLSQIKVQVLLTQGKYAEAIEPLERALRLGKAYNFIEERQYLEFTQILSQLYFQEATSTKDTQLRDDYFKKAYDTIKVYLAEATKPKVESVSYAATMIYTQATIDAENPNPKLLAEAQELAQQGLLLSIKPRETFYVLILAALQQEGKNAEAAELLELLVTLNPTSKQFWQQLQATYLNLANSFPADSDEALEYNIRTIVTIERAQELGILDTPRDHFNMVGILMNIRRFNQAIVLLEKGLADGNIENTKQNWEYLASSYQQVNKELKAIDVLKQTTEQFPEDGSIDFKIANIYYGLDKLPEAYEAGKIALKKGGLDNEGSAQMFVAYMGYELKKLEEALPFAKAAKDAGATNADRLYEAIQNAIDERQAALEATI</sequence>
<dbReference type="Pfam" id="PF13432">
    <property type="entry name" value="TPR_16"/>
    <property type="match status" value="1"/>
</dbReference>
<reference evidence="1 2" key="1">
    <citation type="submission" date="2021-08" db="EMBL/GenBank/DDBJ databases">
        <authorList>
            <person name="Zhang D."/>
            <person name="Zhang A."/>
            <person name="Wang L."/>
        </authorList>
    </citation>
    <scope>NUCLEOTIDE SEQUENCE [LARGE SCALE GENOMIC DNA]</scope>
    <source>
        <strain evidence="1 2">WL0086</strain>
    </source>
</reference>
<dbReference type="EMBL" id="CP139781">
    <property type="protein sequence ID" value="WRQ87665.1"/>
    <property type="molecule type" value="Genomic_DNA"/>
</dbReference>
<protein>
    <submittedName>
        <fullName evidence="1">Tetratricopeptide repeat protein</fullName>
    </submittedName>
</protein>
<dbReference type="RefSeq" id="WP_221030177.1">
    <property type="nucleotide sequence ID" value="NZ_CP139781.1"/>
</dbReference>
<accession>A0ABZ1C8F9</accession>
<gene>
    <name evidence="1" type="ORF">K1X11_022860</name>
</gene>
<reference evidence="1 2" key="2">
    <citation type="submission" date="2023-12" db="EMBL/GenBank/DDBJ databases">
        <title>Description of an unclassified Opitutus bacterium of Verrucomicrobiota.</title>
        <authorList>
            <person name="Zhang D.-F."/>
        </authorList>
    </citation>
    <scope>NUCLEOTIDE SEQUENCE [LARGE SCALE GENOMIC DNA]</scope>
    <source>
        <strain evidence="1 2">WL0086</strain>
    </source>
</reference>